<evidence type="ECO:0000313" key="4">
    <source>
        <dbReference type="EMBL" id="CAK7216555.1"/>
    </source>
</evidence>
<dbReference type="Pfam" id="PF00226">
    <property type="entry name" value="DnaJ"/>
    <property type="match status" value="1"/>
</dbReference>
<dbReference type="PANTHER" id="PTHR24074">
    <property type="entry name" value="CO-CHAPERONE PROTEIN DJLA"/>
    <property type="match status" value="1"/>
</dbReference>
<dbReference type="InterPro" id="IPR011760">
    <property type="entry name" value="PsdUridine_synth_TruD_insert"/>
</dbReference>
<feature type="domain" description="TRUD" evidence="3">
    <location>
        <begin position="291"/>
        <end position="323"/>
    </location>
</feature>
<dbReference type="SUPFAM" id="SSF46565">
    <property type="entry name" value="Chaperone J-domain"/>
    <property type="match status" value="1"/>
</dbReference>
<gene>
    <name evidence="4" type="ORF">SEUCBS140593_002910</name>
</gene>
<dbReference type="InterPro" id="IPR050817">
    <property type="entry name" value="DjlA_DnaK_co-chaperone"/>
</dbReference>
<accession>A0ABP0BAN6</accession>
<comment type="caution">
    <text evidence="4">The sequence shown here is derived from an EMBL/GenBank/DDBJ whole genome shotgun (WGS) entry which is preliminary data.</text>
</comment>
<dbReference type="PROSITE" id="PS50076">
    <property type="entry name" value="DNAJ_2"/>
    <property type="match status" value="1"/>
</dbReference>
<feature type="compositionally biased region" description="Polar residues" evidence="1">
    <location>
        <begin position="304"/>
        <end position="323"/>
    </location>
</feature>
<dbReference type="CDD" id="cd06257">
    <property type="entry name" value="DnaJ"/>
    <property type="match status" value="1"/>
</dbReference>
<feature type="region of interest" description="Disordered" evidence="1">
    <location>
        <begin position="301"/>
        <end position="323"/>
    </location>
</feature>
<dbReference type="Gene3D" id="1.10.287.110">
    <property type="entry name" value="DnaJ domain"/>
    <property type="match status" value="1"/>
</dbReference>
<evidence type="ECO:0000259" key="2">
    <source>
        <dbReference type="PROSITE" id="PS50076"/>
    </source>
</evidence>
<reference evidence="4 5" key="1">
    <citation type="submission" date="2024-01" db="EMBL/GenBank/DDBJ databases">
        <authorList>
            <person name="Allen C."/>
            <person name="Tagirdzhanova G."/>
        </authorList>
    </citation>
    <scope>NUCLEOTIDE SEQUENCE [LARGE SCALE GENOMIC DNA]</scope>
</reference>
<dbReference type="PRINTS" id="PR00625">
    <property type="entry name" value="JDOMAIN"/>
</dbReference>
<feature type="region of interest" description="Disordered" evidence="1">
    <location>
        <begin position="77"/>
        <end position="150"/>
    </location>
</feature>
<evidence type="ECO:0000256" key="1">
    <source>
        <dbReference type="SAM" id="MobiDB-lite"/>
    </source>
</evidence>
<organism evidence="4 5">
    <name type="scientific">Sporothrix eucalyptigena</name>
    <dbReference type="NCBI Taxonomy" id="1812306"/>
    <lineage>
        <taxon>Eukaryota</taxon>
        <taxon>Fungi</taxon>
        <taxon>Dikarya</taxon>
        <taxon>Ascomycota</taxon>
        <taxon>Pezizomycotina</taxon>
        <taxon>Sordariomycetes</taxon>
        <taxon>Sordariomycetidae</taxon>
        <taxon>Ophiostomatales</taxon>
        <taxon>Ophiostomataceae</taxon>
        <taxon>Sporothrix</taxon>
    </lineage>
</organism>
<dbReference type="InterPro" id="IPR036869">
    <property type="entry name" value="J_dom_sf"/>
</dbReference>
<evidence type="ECO:0000313" key="5">
    <source>
        <dbReference type="Proteomes" id="UP001642482"/>
    </source>
</evidence>
<evidence type="ECO:0000259" key="3">
    <source>
        <dbReference type="PROSITE" id="PS50984"/>
    </source>
</evidence>
<feature type="compositionally biased region" description="Low complexity" evidence="1">
    <location>
        <begin position="211"/>
        <end position="225"/>
    </location>
</feature>
<dbReference type="PROSITE" id="PS50984">
    <property type="entry name" value="TRUD"/>
    <property type="match status" value="1"/>
</dbReference>
<evidence type="ECO:0008006" key="6">
    <source>
        <dbReference type="Google" id="ProtNLM"/>
    </source>
</evidence>
<dbReference type="SMART" id="SM00271">
    <property type="entry name" value="DnaJ"/>
    <property type="match status" value="1"/>
</dbReference>
<protein>
    <recommendedName>
        <fullName evidence="6">J domain-containing protein</fullName>
    </recommendedName>
</protein>
<feature type="compositionally biased region" description="Low complexity" evidence="1">
    <location>
        <begin position="120"/>
        <end position="150"/>
    </location>
</feature>
<feature type="compositionally biased region" description="Polar residues" evidence="1">
    <location>
        <begin position="186"/>
        <end position="203"/>
    </location>
</feature>
<name>A0ABP0BAN6_9PEZI</name>
<dbReference type="Proteomes" id="UP001642482">
    <property type="component" value="Unassembled WGS sequence"/>
</dbReference>
<dbReference type="EMBL" id="CAWUHD010000021">
    <property type="protein sequence ID" value="CAK7216555.1"/>
    <property type="molecule type" value="Genomic_DNA"/>
</dbReference>
<feature type="compositionally biased region" description="Polar residues" evidence="1">
    <location>
        <begin position="226"/>
        <end position="236"/>
    </location>
</feature>
<proteinExistence type="predicted"/>
<feature type="region of interest" description="Disordered" evidence="1">
    <location>
        <begin position="174"/>
        <end position="237"/>
    </location>
</feature>
<sequence>MVVETALYERLGVTHDASDDQIRRSYRKAALLWHPDRNRDNPEAAEKFKACLEAYEILSNPNQRILYDTYGLSGVFRTASPSEPAPQTQPTQPQPSASQRQSRRSRPRPTSFFDDDDDFFFSSPFPSQTQQPRSTQTQTQSQSSGSNPRFSFSASWSFTTSSSGGDGSYTTHYQSWNSRDGHQSRRSSGTFGPGSHTINSGSRSNRRSYHQQQQQQEQPQQQQQQATTRNDSSSMRRAQEMPDMQDLFTHDMQNMQNMHNQFHSGGGLFGFNPFGNMGGGFGGLFNSMSNDFPNFFGSNMFGAPNQNGDSSGRQQTNRQYRQR</sequence>
<feature type="compositionally biased region" description="Low complexity" evidence="1">
    <location>
        <begin position="79"/>
        <end position="100"/>
    </location>
</feature>
<keyword evidence="5" id="KW-1185">Reference proteome</keyword>
<feature type="domain" description="J" evidence="2">
    <location>
        <begin position="6"/>
        <end position="71"/>
    </location>
</feature>
<dbReference type="InterPro" id="IPR001623">
    <property type="entry name" value="DnaJ_domain"/>
</dbReference>